<accession>A0ABT6I6F6</accession>
<keyword evidence="3" id="KW-0804">Transcription</keyword>
<dbReference type="CDD" id="cd02209">
    <property type="entry name" value="cupin_XRE_C"/>
    <property type="match status" value="1"/>
</dbReference>
<dbReference type="PROSITE" id="PS50943">
    <property type="entry name" value="HTH_CROC1"/>
    <property type="match status" value="1"/>
</dbReference>
<dbReference type="Pfam" id="PF01381">
    <property type="entry name" value="HTH_3"/>
    <property type="match status" value="1"/>
</dbReference>
<keyword evidence="1" id="KW-0805">Transcription regulation</keyword>
<dbReference type="InterPro" id="IPR011051">
    <property type="entry name" value="RmlC_Cupin_sf"/>
</dbReference>
<gene>
    <name evidence="5" type="ORF">CUR86_11940</name>
</gene>
<evidence type="ECO:0000256" key="2">
    <source>
        <dbReference type="ARBA" id="ARBA00023125"/>
    </source>
</evidence>
<reference evidence="5" key="1">
    <citation type="journal article" date="2015" name="Antonie Van Leeuwenhoek">
        <title>Comparative 16S rRNA signatures and multilocus sequence analysis for the genus Salinicola and description of Salinicola acroporae sp. nov., isolated from coral Acropora digitifera.</title>
        <authorList>
            <person name="Lepcha R.T."/>
            <person name="Poddar A."/>
            <person name="Schumann P."/>
            <person name="Das S.K."/>
        </authorList>
    </citation>
    <scope>NUCLEOTIDE SEQUENCE</scope>
    <source>
        <strain evidence="5">S4-41</strain>
    </source>
</reference>
<dbReference type="CDD" id="cd00093">
    <property type="entry name" value="HTH_XRE"/>
    <property type="match status" value="1"/>
</dbReference>
<dbReference type="EMBL" id="PGFS01000001">
    <property type="protein sequence ID" value="MDH4573087.1"/>
    <property type="molecule type" value="Genomic_DNA"/>
</dbReference>
<dbReference type="InterPro" id="IPR001387">
    <property type="entry name" value="Cro/C1-type_HTH"/>
</dbReference>
<dbReference type="Gene3D" id="2.60.120.10">
    <property type="entry name" value="Jelly Rolls"/>
    <property type="match status" value="1"/>
</dbReference>
<organism evidence="5 6">
    <name type="scientific">Salinicola acroporae</name>
    <dbReference type="NCBI Taxonomy" id="1541440"/>
    <lineage>
        <taxon>Bacteria</taxon>
        <taxon>Pseudomonadati</taxon>
        <taxon>Pseudomonadota</taxon>
        <taxon>Gammaproteobacteria</taxon>
        <taxon>Oceanospirillales</taxon>
        <taxon>Halomonadaceae</taxon>
        <taxon>Salinicola</taxon>
    </lineage>
</organism>
<proteinExistence type="predicted"/>
<dbReference type="InterPro" id="IPR050807">
    <property type="entry name" value="TransReg_Diox_bact_type"/>
</dbReference>
<dbReference type="Pfam" id="PF07883">
    <property type="entry name" value="Cupin_2"/>
    <property type="match status" value="1"/>
</dbReference>
<dbReference type="Proteomes" id="UP001162135">
    <property type="component" value="Unassembled WGS sequence"/>
</dbReference>
<evidence type="ECO:0000259" key="4">
    <source>
        <dbReference type="PROSITE" id="PS50943"/>
    </source>
</evidence>
<dbReference type="InterPro" id="IPR013096">
    <property type="entry name" value="Cupin_2"/>
</dbReference>
<protein>
    <submittedName>
        <fullName evidence="5">XRE family transcriptional regulator</fullName>
    </submittedName>
</protein>
<feature type="domain" description="HTH cro/C1-type" evidence="4">
    <location>
        <begin position="12"/>
        <end position="66"/>
    </location>
</feature>
<evidence type="ECO:0000256" key="1">
    <source>
        <dbReference type="ARBA" id="ARBA00023015"/>
    </source>
</evidence>
<evidence type="ECO:0000313" key="6">
    <source>
        <dbReference type="Proteomes" id="UP001162135"/>
    </source>
</evidence>
<evidence type="ECO:0000313" key="5">
    <source>
        <dbReference type="EMBL" id="MDH4573087.1"/>
    </source>
</evidence>
<keyword evidence="2" id="KW-0238">DNA-binding</keyword>
<evidence type="ECO:0000256" key="3">
    <source>
        <dbReference type="ARBA" id="ARBA00023163"/>
    </source>
</evidence>
<dbReference type="InterPro" id="IPR014710">
    <property type="entry name" value="RmlC-like_jellyroll"/>
</dbReference>
<dbReference type="InterPro" id="IPR010982">
    <property type="entry name" value="Lambda_DNA-bd_dom_sf"/>
</dbReference>
<dbReference type="SUPFAM" id="SSF47413">
    <property type="entry name" value="lambda repressor-like DNA-binding domains"/>
    <property type="match status" value="1"/>
</dbReference>
<name>A0ABT6I6F6_9GAMM</name>
<reference evidence="5" key="2">
    <citation type="submission" date="2017-11" db="EMBL/GenBank/DDBJ databases">
        <authorList>
            <person name="Das S.K."/>
        </authorList>
    </citation>
    <scope>NUCLEOTIDE SEQUENCE</scope>
    <source>
        <strain evidence="5">S4-41</strain>
    </source>
</reference>
<dbReference type="SMART" id="SM00530">
    <property type="entry name" value="HTH_XRE"/>
    <property type="match status" value="1"/>
</dbReference>
<dbReference type="Gene3D" id="1.10.260.40">
    <property type="entry name" value="lambda repressor-like DNA-binding domains"/>
    <property type="match status" value="1"/>
</dbReference>
<dbReference type="RefSeq" id="WP_110716469.1">
    <property type="nucleotide sequence ID" value="NZ_PGFS01000001.1"/>
</dbReference>
<comment type="caution">
    <text evidence="5">The sequence shown here is derived from an EMBL/GenBank/DDBJ whole genome shotgun (WGS) entry which is preliminary data.</text>
</comment>
<keyword evidence="6" id="KW-1185">Reference proteome</keyword>
<dbReference type="SUPFAM" id="SSF51182">
    <property type="entry name" value="RmlC-like cupins"/>
    <property type="match status" value="1"/>
</dbReference>
<sequence length="183" mass="20032">MSPDLAAIGQRMRQFRTERGLSLDRVARLCGVSKAMLGQIERGESTPTIATLWKIASGLQAPLSRFLVGESGVVHRPTSPPRHRDASGMIVTPLFAFDPMLGFEMFAIELSQGCLSESSPHAPGVIEHVVVLEGEMELFVEGEWQTLAAGEVLRFAADQPHGYRNRGRAPAKVHDLIHYPFSA</sequence>
<dbReference type="PANTHER" id="PTHR46797">
    <property type="entry name" value="HTH-TYPE TRANSCRIPTIONAL REGULATOR"/>
    <property type="match status" value="1"/>
</dbReference>
<dbReference type="PANTHER" id="PTHR46797:SF23">
    <property type="entry name" value="HTH-TYPE TRANSCRIPTIONAL REGULATOR SUTR"/>
    <property type="match status" value="1"/>
</dbReference>